<dbReference type="SUPFAM" id="SSF55073">
    <property type="entry name" value="Nucleotide cyclase"/>
    <property type="match status" value="1"/>
</dbReference>
<keyword evidence="4" id="KW-1185">Reference proteome</keyword>
<dbReference type="PROSITE" id="PS50887">
    <property type="entry name" value="GGDEF"/>
    <property type="match status" value="1"/>
</dbReference>
<dbReference type="PANTHER" id="PTHR45138">
    <property type="entry name" value="REGULATORY COMPONENTS OF SENSORY TRANSDUCTION SYSTEM"/>
    <property type="match status" value="1"/>
</dbReference>
<dbReference type="InterPro" id="IPR043128">
    <property type="entry name" value="Rev_trsase/Diguanyl_cyclase"/>
</dbReference>
<dbReference type="EMBL" id="JAFJZZ010000001">
    <property type="protein sequence ID" value="MBN7772371.1"/>
    <property type="molecule type" value="Genomic_DNA"/>
</dbReference>
<dbReference type="Gene3D" id="3.40.190.10">
    <property type="entry name" value="Periplasmic binding protein-like II"/>
    <property type="match status" value="4"/>
</dbReference>
<dbReference type="CDD" id="cd01949">
    <property type="entry name" value="GGDEF"/>
    <property type="match status" value="1"/>
</dbReference>
<dbReference type="InterPro" id="IPR050469">
    <property type="entry name" value="Diguanylate_Cyclase"/>
</dbReference>
<comment type="caution">
    <text evidence="3">The sequence shown here is derived from an EMBL/GenBank/DDBJ whole genome shotgun (WGS) entry which is preliminary data.</text>
</comment>
<dbReference type="SMART" id="SM00062">
    <property type="entry name" value="PBPb"/>
    <property type="match status" value="2"/>
</dbReference>
<evidence type="ECO:0000256" key="1">
    <source>
        <dbReference type="SAM" id="Phobius"/>
    </source>
</evidence>
<dbReference type="Pfam" id="PF00497">
    <property type="entry name" value="SBP_bac_3"/>
    <property type="match status" value="2"/>
</dbReference>
<dbReference type="Proteomes" id="UP000664545">
    <property type="component" value="Unassembled WGS sequence"/>
</dbReference>
<dbReference type="GO" id="GO:1902201">
    <property type="term" value="P:negative regulation of bacterial-type flagellum-dependent cell motility"/>
    <property type="evidence" value="ECO:0007669"/>
    <property type="project" value="TreeGrafter"/>
</dbReference>
<feature type="domain" description="GGDEF" evidence="2">
    <location>
        <begin position="608"/>
        <end position="741"/>
    </location>
</feature>
<dbReference type="InterPro" id="IPR001638">
    <property type="entry name" value="Solute-binding_3/MltF_N"/>
</dbReference>
<dbReference type="SMART" id="SM00267">
    <property type="entry name" value="GGDEF"/>
    <property type="match status" value="1"/>
</dbReference>
<dbReference type="AlphaFoldDB" id="A0A939D787"/>
<dbReference type="GO" id="GO:0052621">
    <property type="term" value="F:diguanylate cyclase activity"/>
    <property type="evidence" value="ECO:0007669"/>
    <property type="project" value="TreeGrafter"/>
</dbReference>
<evidence type="ECO:0000313" key="4">
    <source>
        <dbReference type="Proteomes" id="UP000664545"/>
    </source>
</evidence>
<dbReference type="SUPFAM" id="SSF53850">
    <property type="entry name" value="Periplasmic binding protein-like II"/>
    <property type="match status" value="2"/>
</dbReference>
<gene>
    <name evidence="3" type="ORF">JYB65_03255</name>
</gene>
<dbReference type="Pfam" id="PF00990">
    <property type="entry name" value="GGDEF"/>
    <property type="match status" value="1"/>
</dbReference>
<evidence type="ECO:0000313" key="3">
    <source>
        <dbReference type="EMBL" id="MBN7772371.1"/>
    </source>
</evidence>
<dbReference type="Gene3D" id="3.30.70.270">
    <property type="match status" value="1"/>
</dbReference>
<dbReference type="InterPro" id="IPR000160">
    <property type="entry name" value="GGDEF_dom"/>
</dbReference>
<dbReference type="CDD" id="cd01007">
    <property type="entry name" value="PBP2_BvgS_HisK_like"/>
    <property type="match status" value="1"/>
</dbReference>
<dbReference type="GO" id="GO:0043709">
    <property type="term" value="P:cell adhesion involved in single-species biofilm formation"/>
    <property type="evidence" value="ECO:0007669"/>
    <property type="project" value="TreeGrafter"/>
</dbReference>
<name>A0A939D787_CLOAM</name>
<keyword evidence="1" id="KW-0812">Transmembrane</keyword>
<dbReference type="PANTHER" id="PTHR45138:SF9">
    <property type="entry name" value="DIGUANYLATE CYCLASE DGCM-RELATED"/>
    <property type="match status" value="1"/>
</dbReference>
<organism evidence="3 4">
    <name type="scientific">Clostridium aminobutyricum</name>
    <dbReference type="NCBI Taxonomy" id="33953"/>
    <lineage>
        <taxon>Bacteria</taxon>
        <taxon>Bacillati</taxon>
        <taxon>Bacillota</taxon>
        <taxon>Clostridia</taxon>
        <taxon>Eubacteriales</taxon>
        <taxon>Clostridiaceae</taxon>
        <taxon>Clostridium</taxon>
    </lineage>
</organism>
<dbReference type="GO" id="GO:0005886">
    <property type="term" value="C:plasma membrane"/>
    <property type="evidence" value="ECO:0007669"/>
    <property type="project" value="TreeGrafter"/>
</dbReference>
<dbReference type="InterPro" id="IPR029787">
    <property type="entry name" value="Nucleotide_cyclase"/>
</dbReference>
<keyword evidence="1" id="KW-0472">Membrane</keyword>
<accession>A0A939D787</accession>
<dbReference type="NCBIfam" id="TIGR00254">
    <property type="entry name" value="GGDEF"/>
    <property type="match status" value="1"/>
</dbReference>
<feature type="transmembrane region" description="Helical" evidence="1">
    <location>
        <begin position="513"/>
        <end position="536"/>
    </location>
</feature>
<keyword evidence="1" id="KW-1133">Transmembrane helix</keyword>
<sequence length="742" mass="85223">MMKKSNQQAIDRMIRISSLFMVFLILFFSIYPQISFGDSENYQEKKIVKVGYYLYKGYQEVDKNGVFFGYGYDYLKEISQFAGWNYEFVIASFSDCIKMLENGEVDLVGGIDKEALKSDKLLYSHFSNRVSQSQLYTKANNTDLNFDDFSTFDGMGIGVLEGDYQESYLDEYAGQNHFRFNKKYYKTLSDMETALENGQIQAIFTPVESNKKYNKVIGRMDERPLYYGINKNNPKLLEELNQSMKNIKNSNPSYDMQIQNKYFIKGNAAAPSFTVEELKYIKEKGTVKVSYDQGWQPIEYYDEATGGIKGVTKDLFDLLSKHTGLTFEFVRAKDLSEALNDVKTGKTDMISLVSHDYSISEERGIYTSSICINASLVGVIAKDRNFDGIRQIAMPKDYYLDILKNYNVKEYDTVEECFEAVNSGEADATIANAYTANYYLANPKFVNLIRQDLIGYSEDLSLGVSKNEELELLNILNKGLHCISDMDLSNIVLSNYVVYEQPKFRKLYYSNPAFFLGCIIVLVTAAIGILIYIIMLKNKVNSTNLKMIEFLNIEKSRMENSLRNEAERDSLTGLFNRRKIESELKEFLLKISIENQMSLQSTNSPNHDIHSLMILDLDGFKTINDRYGHPEGDTLLKRIAQELELVAGETNLVGRLGGDEFIFLFKNITGISEVSHLTEKIRKVIEQISKEDEKWRTISVSVGVNLFGYETYSFKELYKKADQALYKAKKLGKDRVVYYEEW</sequence>
<dbReference type="RefSeq" id="WP_206581177.1">
    <property type="nucleotide sequence ID" value="NZ_JAFJZZ010000001.1"/>
</dbReference>
<protein>
    <submittedName>
        <fullName evidence="3">Transporter substrate-binding domain-containing protein</fullName>
    </submittedName>
</protein>
<evidence type="ECO:0000259" key="2">
    <source>
        <dbReference type="PROSITE" id="PS50887"/>
    </source>
</evidence>
<reference evidence="3" key="1">
    <citation type="submission" date="2021-02" db="EMBL/GenBank/DDBJ databases">
        <title>Abyssanaerobacter marinus gen.nov., sp., nov, anaerobic bacterium isolated from the Onnuri vent field of Indian Ocean and suggestion of Mogibacteriaceae fam. nov., and proposal of reclassification of ambiguous this family's genus member.</title>
        <authorList>
            <person name="Kim Y.J."/>
            <person name="Yang J.-A."/>
        </authorList>
    </citation>
    <scope>NUCLEOTIDE SEQUENCE</scope>
    <source>
        <strain evidence="3">DSM 2634</strain>
    </source>
</reference>
<proteinExistence type="predicted"/>